<dbReference type="InterPro" id="IPR000387">
    <property type="entry name" value="Tyr_Pase_dom"/>
</dbReference>
<dbReference type="InterPro" id="IPR000242">
    <property type="entry name" value="PTP_cat"/>
</dbReference>
<feature type="domain" description="Tyrosine specific protein phosphatases" evidence="3">
    <location>
        <begin position="9"/>
        <end position="60"/>
    </location>
</feature>
<dbReference type="PROSITE" id="PS50055">
    <property type="entry name" value="TYR_PHOSPHATASE_PTP"/>
    <property type="match status" value="1"/>
</dbReference>
<dbReference type="AlphaFoldDB" id="Q5BTB3"/>
<feature type="chain" id="PRO_5004253938" evidence="1">
    <location>
        <begin position="20"/>
        <end position="74"/>
    </location>
</feature>
<dbReference type="GO" id="GO:0004725">
    <property type="term" value="F:protein tyrosine phosphatase activity"/>
    <property type="evidence" value="ECO:0007669"/>
    <property type="project" value="InterPro"/>
</dbReference>
<evidence type="ECO:0000259" key="2">
    <source>
        <dbReference type="PROSITE" id="PS50055"/>
    </source>
</evidence>
<reference evidence="4" key="1">
    <citation type="submission" date="2005-01" db="EMBL/GenBank/DDBJ databases">
        <authorList>
            <person name="Han Z."/>
        </authorList>
    </citation>
    <scope>NUCLEOTIDE SEQUENCE</scope>
</reference>
<evidence type="ECO:0000256" key="1">
    <source>
        <dbReference type="SAM" id="SignalP"/>
    </source>
</evidence>
<feature type="signal peptide" evidence="1">
    <location>
        <begin position="1"/>
        <end position="19"/>
    </location>
</feature>
<keyword evidence="1" id="KW-0732">Signal</keyword>
<organism evidence="4">
    <name type="scientific">Schistosoma japonicum</name>
    <name type="common">Blood fluke</name>
    <dbReference type="NCBI Taxonomy" id="6182"/>
    <lineage>
        <taxon>Eukaryota</taxon>
        <taxon>Metazoa</taxon>
        <taxon>Spiralia</taxon>
        <taxon>Lophotrochozoa</taxon>
        <taxon>Platyhelminthes</taxon>
        <taxon>Trematoda</taxon>
        <taxon>Digenea</taxon>
        <taxon>Strigeidida</taxon>
        <taxon>Schistosomatoidea</taxon>
        <taxon>Schistosomatidae</taxon>
        <taxon>Schistosoma</taxon>
    </lineage>
</organism>
<dbReference type="PANTHER" id="PTHR19134:SF540">
    <property type="entry name" value="TYROSINE-PROTEIN PHOSPHATASE 99A"/>
    <property type="match status" value="1"/>
</dbReference>
<dbReference type="SUPFAM" id="SSF52799">
    <property type="entry name" value="(Phosphotyrosine protein) phosphatases II"/>
    <property type="match status" value="1"/>
</dbReference>
<accession>Q5BTB3</accession>
<dbReference type="EMBL" id="AY915001">
    <property type="protein sequence ID" value="AAX30222.1"/>
    <property type="molecule type" value="mRNA"/>
</dbReference>
<feature type="domain" description="Tyrosine-protein phosphatase" evidence="2">
    <location>
        <begin position="1"/>
        <end position="73"/>
    </location>
</feature>
<dbReference type="Gene3D" id="3.90.190.10">
    <property type="entry name" value="Protein tyrosine phosphatase superfamily"/>
    <property type="match status" value="1"/>
</dbReference>
<protein>
    <submittedName>
        <fullName evidence="4">SJCHGC02108 protein</fullName>
    </submittedName>
</protein>
<evidence type="ECO:0000259" key="3">
    <source>
        <dbReference type="PROSITE" id="PS50056"/>
    </source>
</evidence>
<dbReference type="InterPro" id="IPR050348">
    <property type="entry name" value="Protein-Tyr_Phosphatase"/>
</dbReference>
<dbReference type="PANTHER" id="PTHR19134">
    <property type="entry name" value="RECEPTOR-TYPE TYROSINE-PROTEIN PHOSPHATASE"/>
    <property type="match status" value="1"/>
</dbReference>
<reference evidence="4" key="2">
    <citation type="journal article" date="2006" name="PLoS Pathog.">
        <title>New perspectives on host-parasite interplay by comparative transcriptomic and proteomic analyses of Schistosoma japonicum.</title>
        <authorList>
            <person name="Liu F."/>
            <person name="Lu J."/>
            <person name="Hu W."/>
            <person name="Wang S.Y."/>
            <person name="Cui S.J."/>
            <person name="Chi M."/>
            <person name="Yan Q."/>
            <person name="Wang X.R."/>
            <person name="Song H.D."/>
            <person name="Xu X.N."/>
            <person name="Wang J.J."/>
            <person name="Zhang X.L."/>
            <person name="Zhang X."/>
            <person name="Wang Z.Q."/>
            <person name="Xue C.L."/>
            <person name="Brindley P.J."/>
            <person name="McManus D.P."/>
            <person name="Yang P.Y."/>
            <person name="Feng Z."/>
            <person name="Chen Z."/>
            <person name="Han Z.G."/>
        </authorList>
    </citation>
    <scope>NUCLEOTIDE SEQUENCE</scope>
</reference>
<proteinExistence type="evidence at transcript level"/>
<sequence length="74" mass="8553">MQFIFFLHPVFLNISAGVGRTGTYICIESLIRQLKVEHAVSVCGFLEHIRQQRMKLVQTEVVIFCIHVFLMNSD</sequence>
<dbReference type="PROSITE" id="PS50056">
    <property type="entry name" value="TYR_PHOSPHATASE_2"/>
    <property type="match status" value="1"/>
</dbReference>
<dbReference type="PRINTS" id="PR00700">
    <property type="entry name" value="PRTYPHPHTASE"/>
</dbReference>
<dbReference type="Pfam" id="PF00102">
    <property type="entry name" value="Y_phosphatase"/>
    <property type="match status" value="1"/>
</dbReference>
<name>Q5BTB3_SCHJA</name>
<dbReference type="InterPro" id="IPR029021">
    <property type="entry name" value="Prot-tyrosine_phosphatase-like"/>
</dbReference>
<evidence type="ECO:0000313" key="4">
    <source>
        <dbReference type="EMBL" id="AAX30222.1"/>
    </source>
</evidence>